<proteinExistence type="predicted"/>
<dbReference type="EMBL" id="JAUTXU010000195">
    <property type="protein sequence ID" value="KAK3699638.1"/>
    <property type="molecule type" value="Genomic_DNA"/>
</dbReference>
<organism evidence="1 2">
    <name type="scientific">Vermiconidia calcicola</name>
    <dbReference type="NCBI Taxonomy" id="1690605"/>
    <lineage>
        <taxon>Eukaryota</taxon>
        <taxon>Fungi</taxon>
        <taxon>Dikarya</taxon>
        <taxon>Ascomycota</taxon>
        <taxon>Pezizomycotina</taxon>
        <taxon>Dothideomycetes</taxon>
        <taxon>Dothideomycetidae</taxon>
        <taxon>Mycosphaerellales</taxon>
        <taxon>Extremaceae</taxon>
        <taxon>Vermiconidia</taxon>
    </lineage>
</organism>
<keyword evidence="2" id="KW-1185">Reference proteome</keyword>
<gene>
    <name evidence="1" type="ORF">LTR37_016374</name>
</gene>
<comment type="caution">
    <text evidence="1">The sequence shown here is derived from an EMBL/GenBank/DDBJ whole genome shotgun (WGS) entry which is preliminary data.</text>
</comment>
<sequence>MSIGSPPTFASSNGVNGDMSNGLSNGHKQYSVPDESTRVFRSAILGDTRIVKDLPDGIEKAASKTHFTGSPDPSLPLNWRFAEAVSGLKGLEATLINLLQSRKYNTELQNVTVDTDHATLFIMSAGIWTIDPGEGGLNINAINLRAPSPQLVKFFPSNDIYRSHGTIHRGLATNIYQCADGRYFNLHGDMNPDAALDSVGLPRDVDYASFEEGVKRFKDAVSQIPSEELQKQTSDKYRQSGTICYSVDEFNKSDHGQANKNVGLWEIYDKSNPSQPASWWPEIPETSQHRPLAGLKVVDLTRVIAAPAVTRGLAELGASVMRCTAPHLPDVSALHPDLNWGKWNCSLDLRRQGDRDKLRALIMDADVVVQGYRPGVLDKYGFGQQDVIDMCKDRERGIISARENCYGWHGPWQHRSGWQQISDAVCGVSSGFGKAMGHDEAVQPIFPHSDYCTGISGTCAILIALMRRGEHGGSYAIDLALNYYTTWLVNSVGEYPQEVFDKVWSEHDRKVWHSYASNTITGPATQKKLRENEGGKRLFKPEFFEDRSAPGVLGELKFRHIKPIAQWPPNTVEPGYKIGTRGNGVDAAYWPSDLSTEIVV</sequence>
<evidence type="ECO:0000313" key="2">
    <source>
        <dbReference type="Proteomes" id="UP001281147"/>
    </source>
</evidence>
<dbReference type="Proteomes" id="UP001281147">
    <property type="component" value="Unassembled WGS sequence"/>
</dbReference>
<evidence type="ECO:0000313" key="1">
    <source>
        <dbReference type="EMBL" id="KAK3699638.1"/>
    </source>
</evidence>
<protein>
    <submittedName>
        <fullName evidence="1">Uncharacterized protein</fullName>
    </submittedName>
</protein>
<accession>A0ACC3MP15</accession>
<reference evidence="1" key="1">
    <citation type="submission" date="2023-07" db="EMBL/GenBank/DDBJ databases">
        <title>Black Yeasts Isolated from many extreme environments.</title>
        <authorList>
            <person name="Coleine C."/>
            <person name="Stajich J.E."/>
            <person name="Selbmann L."/>
        </authorList>
    </citation>
    <scope>NUCLEOTIDE SEQUENCE</scope>
    <source>
        <strain evidence="1">CCFEE 5714</strain>
    </source>
</reference>
<name>A0ACC3MP15_9PEZI</name>